<evidence type="ECO:0000256" key="1">
    <source>
        <dbReference type="SAM" id="SignalP"/>
    </source>
</evidence>
<comment type="caution">
    <text evidence="2">The sequence shown here is derived from an EMBL/GenBank/DDBJ whole genome shotgun (WGS) entry which is preliminary data.</text>
</comment>
<reference evidence="3" key="1">
    <citation type="submission" date="2023-01" db="EMBL/GenBank/DDBJ databases">
        <title>Key to firefly adult light organ development and bioluminescence: homeobox transcription factors regulate luciferase expression and transportation to peroxisome.</title>
        <authorList>
            <person name="Fu X."/>
        </authorList>
    </citation>
    <scope>NUCLEOTIDE SEQUENCE [LARGE SCALE GENOMIC DNA]</scope>
</reference>
<name>A0AAN7SNJ1_9COLE</name>
<proteinExistence type="predicted"/>
<dbReference type="SMART" id="SM00708">
    <property type="entry name" value="PhBP"/>
    <property type="match status" value="1"/>
</dbReference>
<feature type="chain" id="PRO_5042976914" evidence="1">
    <location>
        <begin position="17"/>
        <end position="126"/>
    </location>
</feature>
<dbReference type="Pfam" id="PF01395">
    <property type="entry name" value="PBP_GOBP"/>
    <property type="match status" value="1"/>
</dbReference>
<evidence type="ECO:0000313" key="2">
    <source>
        <dbReference type="EMBL" id="KAK4873495.1"/>
    </source>
</evidence>
<feature type="signal peptide" evidence="1">
    <location>
        <begin position="1"/>
        <end position="16"/>
    </location>
</feature>
<dbReference type="CDD" id="cd23992">
    <property type="entry name" value="PBP_GOBP"/>
    <property type="match status" value="1"/>
</dbReference>
<gene>
    <name evidence="2" type="ORF">RN001_015524</name>
</gene>
<organism evidence="2 3">
    <name type="scientific">Aquatica leii</name>
    <dbReference type="NCBI Taxonomy" id="1421715"/>
    <lineage>
        <taxon>Eukaryota</taxon>
        <taxon>Metazoa</taxon>
        <taxon>Ecdysozoa</taxon>
        <taxon>Arthropoda</taxon>
        <taxon>Hexapoda</taxon>
        <taxon>Insecta</taxon>
        <taxon>Pterygota</taxon>
        <taxon>Neoptera</taxon>
        <taxon>Endopterygota</taxon>
        <taxon>Coleoptera</taxon>
        <taxon>Polyphaga</taxon>
        <taxon>Elateriformia</taxon>
        <taxon>Elateroidea</taxon>
        <taxon>Lampyridae</taxon>
        <taxon>Luciolinae</taxon>
        <taxon>Aquatica</taxon>
    </lineage>
</organism>
<evidence type="ECO:0000313" key="3">
    <source>
        <dbReference type="Proteomes" id="UP001353858"/>
    </source>
</evidence>
<dbReference type="SUPFAM" id="SSF47565">
    <property type="entry name" value="Insect pheromone/odorant-binding proteins"/>
    <property type="match status" value="1"/>
</dbReference>
<dbReference type="Gene3D" id="1.10.238.20">
    <property type="entry name" value="Pheromone/general odorant binding protein domain"/>
    <property type="match status" value="1"/>
</dbReference>
<keyword evidence="3" id="KW-1185">Reference proteome</keyword>
<dbReference type="Proteomes" id="UP001353858">
    <property type="component" value="Unassembled WGS sequence"/>
</dbReference>
<dbReference type="AlphaFoldDB" id="A0AAN7SNJ1"/>
<dbReference type="InterPro" id="IPR036728">
    <property type="entry name" value="PBP_GOBP_sf"/>
</dbReference>
<protein>
    <submittedName>
        <fullName evidence="2">Uncharacterized protein</fullName>
    </submittedName>
</protein>
<accession>A0AAN7SNJ1</accession>
<dbReference type="EMBL" id="JARPUR010000007">
    <property type="protein sequence ID" value="KAK4873495.1"/>
    <property type="molecule type" value="Genomic_DNA"/>
</dbReference>
<dbReference type="InterPro" id="IPR006170">
    <property type="entry name" value="PBP/GOBP"/>
</dbReference>
<keyword evidence="1" id="KW-0732">Signal</keyword>
<sequence>MRTLFGIIFLVSSAYCDNPFTVVFRPHVSFCECETGVNVALVGRFFQNKEFSNDACLRCFFKCLLQKMEFLRYDGTISVADIILKLEISEEPILHCVSQVQNETDLCIKAFLFLKCLLTDIEICIR</sequence>
<dbReference type="GO" id="GO:0005549">
    <property type="term" value="F:odorant binding"/>
    <property type="evidence" value="ECO:0007669"/>
    <property type="project" value="InterPro"/>
</dbReference>